<dbReference type="GO" id="GO:0016874">
    <property type="term" value="F:ligase activity"/>
    <property type="evidence" value="ECO:0007669"/>
    <property type="project" value="UniProtKB-KW"/>
</dbReference>
<name>A0A0U1KTE1_9FIRM</name>
<dbReference type="Gene3D" id="3.30.559.30">
    <property type="entry name" value="Nonribosomal peptide synthetase, condensation domain"/>
    <property type="match status" value="2"/>
</dbReference>
<dbReference type="GO" id="GO:0031177">
    <property type="term" value="F:phosphopantetheine binding"/>
    <property type="evidence" value="ECO:0007669"/>
    <property type="project" value="InterPro"/>
</dbReference>
<dbReference type="InterPro" id="IPR010071">
    <property type="entry name" value="AA_adenyl_dom"/>
</dbReference>
<dbReference type="Gene3D" id="3.30.559.10">
    <property type="entry name" value="Chloramphenicol acetyltransferase-like domain"/>
    <property type="match status" value="2"/>
</dbReference>
<evidence type="ECO:0000313" key="8">
    <source>
        <dbReference type="EMBL" id="CQR70173.1"/>
    </source>
</evidence>
<dbReference type="Gene3D" id="1.10.1200.10">
    <property type="entry name" value="ACP-like"/>
    <property type="match status" value="2"/>
</dbReference>
<dbReference type="SUPFAM" id="SSF53474">
    <property type="entry name" value="alpha/beta-Hydrolases"/>
    <property type="match status" value="1"/>
</dbReference>
<dbReference type="InterPro" id="IPR020845">
    <property type="entry name" value="AMP-binding_CS"/>
</dbReference>
<sequence length="2471" mass="277594">MDSKELIIQLAQKEIRLGLEGEDIKVIAPKELLTEDTVDLIRTYKSDLLAIIKMRMNLVPQILPKLVPDPANRLLPFPLNDVQQAYWVGRTGAFELGNISTHTYQEFESKDIDLVRLQQAINKVIQRHEMLRAVILASGEQVILPEVPLYELPVMDLRGKEQAITRQKLLKIRDEMSHQVLPAHKWPLFEVRATVFNDDVVRLHISLDMLIVDLFSMSVLIRELILYYSKPELQLPPLELSFRDYVLAEKQLVETEAYKKAQNFWLKQIDTLPAGPELPYVKPLSSIQKAFFRRRQAKLANMQWESFKSTAKKNGLTPSVVLLTAYALVIASWAKNPRFTIDMTLFRRLPLHQQVNELVGDFTSVVLLEMDFSSRCTFMAYAKQVQRKMYQNLDNTYFSGIEFLRELAVRQNGKHRTLMPVVFTSGLGLDLCGGLNAAELPQDVANILDSFSQNSYGVSQTSQVWLDQQVFESKGGLVFNWDVVDELFPESMIDDMFHCYCGLLANLAEPEFDWNQEIHPVPPAQLAQRRQVNATDGSVSEKLLQDFLSEQIKLVPDKDAVITANYKLSYAQLFKRSNQLARHLRALGASPNTLVAVVMEKGWEQIVAVYGILFAGAAYLPIDADVPPERLHFLLTTGKCKIAVTQDKYKATLDWPAEIQTVSVTDSQLDLLDDSPLDNLQAPTDIAYVIFTSGSTGNPKGVVIDHRGAVNTILDINQRFGVTGDDCALAISNLNFDLSVYDIFGLHGAGGSIVLPETADAKDPARWLELLATNRITLWNSVPAIVQMLVEYAAGSGKKIPAALRLIMMSGDWIPVSLPEQIWRQLPATALYSLGGATEASIWSIHYPIKQINAAWTSIPYGTPLKNQRFQIYNEKLEPVPVWVPGQLYIGGIGLAKGYWKDEEKTKASFITHPVTGERLYRTGDLGRYLPDGTIEFLGREDFQVKINGYRIELGEIETALEQQKTVKTAVVAALGDKMQKRLVGYIVPCDYDQAVHDKEAYYAGINAYLRTKLPDYMIPGTYVLLEELPLTANGKVNRQCLPEPDLAVDSDVGRQIEPRTELEKKIADIWKTELKLSEIGINDNFFSIGGDSLTGVRINNRICQEFSVDLSLATLFETQTIAALALVIETMLQQGSSNSMMAELPAIIADPDNRYQVFPLTDLQQAYLLGRNAFFELGNVATHIYQEFEMKNVNIQKLNAALHTLIARHDMLRSVIVNSSEQKILETVEPYVMEVYDFRKLDKETREIRLREIQECMAHEMLPAGKWPLFDIRASVLNEAMTRLHVHLDMLIMDFTSVMTFFNEWMMLYQNPDVPLADIAVHYRDYVLTERKIKDTTLYQKSRSYWLSKVDSLAPAPELPLKTNPQTIANPQFRRKSSTLSSEQWDTLKERAKQQGITPSGILFAAYAVIIAGWSKDSRFTLNLTLANRLPLHLQIDQIIGDFTSVTLVELDYSRSDNFLSWAQHVQKAMLETIDHSYFSGVEIIRELVARRGGMREAIMPVVFTSGLGLNNELSSLFERRDGEFSSLSETSQVWLDQQVFESKGGLVFNWDVVDELFPDGMIDDMFHCYCGLLANLAEPEFDWNQETHPVPPAQLAQRRQVNATAGPVSQILLQDFLIEQVKLVPDKDAVITANYKLSYAQLFKRSNQLARHLRKLGASPNTLVAVVMEKGWEQIVAVYGILFAGAAYLPIDADVPPERLHFLLTTGECKIAVTQDKYKAALDWPAEIQTVSVTGSQLDLLDDSPLDNLQTPTDIAYVIFTSGSTGNPKGVVIDHRGAVNTILDINQRFGVTSDDCVLAISNLNFDLSVYDIFGLHGAGGSIVLPETADAKDPARWLALLAANRITLWNSVPAIVQMLVEYAAGSGKKIPAALRLIMMSGDWIPVSLPEQIWRQLPEAALYSLGGATEASIWSVHYPIKQVNAAWTSIPYGTPLKNQRFQIYNEKLEPVPVWVPGQLYIGGIGLAKGYWKDEEKTKASFITHPVTGERLYRTGDLGRYLPDGTIEFLGREDFQVKINGYRIELGEIEAALEKQETVKTAVVAALGDKTQKRLVGYIVPCDYDQAVNNKEAYYTGINGYLRTKLPDYMIPGTYVLLAELPLTANGKVDRQRLPVPDLNNTGSTGYAAPTNEIEERLVKVWQRVLAIADIGIKDNFFNIGGNSLKVIQLLTEIKQEFNGLEVSLQFLLKEPTIEKISKFLAMEATERNKKHSLQENISFLKTPDNPSLGLFCFPNSSSYATGEMFAPLAACLPDSIEVMAANMPGHGNQKSLLPTIQEVVELFTDFIAGKSDKPLYILGYCFGCLPAFELVRELEARNCVVDGLIMLSSMAPDTFGKHYFSKSSPAEMVQNLKLAGPAMVKMFENMGADDIVLNCTIVRNDLDAMMDYQYPEYKLRTPLYLFQGEADQYIESTQYLPNWKKYAQQVKHTVIPDAEHVFLESRTQDVADRLLSIVFKKEVENAKSLADLLKI</sequence>
<dbReference type="CDD" id="cd12114">
    <property type="entry name" value="A_NRPS_TlmIV_like"/>
    <property type="match status" value="2"/>
</dbReference>
<proteinExistence type="inferred from homology"/>
<dbReference type="InterPro" id="IPR001031">
    <property type="entry name" value="Thioesterase"/>
</dbReference>
<dbReference type="Pfam" id="PF00668">
    <property type="entry name" value="Condensation"/>
    <property type="match status" value="2"/>
</dbReference>
<dbReference type="SUPFAM" id="SSF52777">
    <property type="entry name" value="CoA-dependent acyltransferases"/>
    <property type="match status" value="4"/>
</dbReference>
<dbReference type="InterPro" id="IPR000873">
    <property type="entry name" value="AMP-dep_synth/lig_dom"/>
</dbReference>
<dbReference type="InterPro" id="IPR009081">
    <property type="entry name" value="PP-bd_ACP"/>
</dbReference>
<dbReference type="GO" id="GO:0008610">
    <property type="term" value="P:lipid biosynthetic process"/>
    <property type="evidence" value="ECO:0007669"/>
    <property type="project" value="UniProtKB-ARBA"/>
</dbReference>
<evidence type="ECO:0000256" key="3">
    <source>
        <dbReference type="ARBA" id="ARBA00006432"/>
    </source>
</evidence>
<dbReference type="Gene3D" id="3.40.50.1820">
    <property type="entry name" value="alpha/beta hydrolase"/>
    <property type="match status" value="1"/>
</dbReference>
<dbReference type="EC" id="2.3.1.39" evidence="8"/>
<dbReference type="InterPro" id="IPR036736">
    <property type="entry name" value="ACP-like_sf"/>
</dbReference>
<dbReference type="RefSeq" id="WP_021170796.1">
    <property type="nucleotide sequence ID" value="NZ_CTRP01000002.1"/>
</dbReference>
<dbReference type="GO" id="GO:0005737">
    <property type="term" value="C:cytoplasm"/>
    <property type="evidence" value="ECO:0007669"/>
    <property type="project" value="TreeGrafter"/>
</dbReference>
<dbReference type="FunFam" id="1.10.1200.10:FF:000005">
    <property type="entry name" value="Nonribosomal peptide synthetase 1"/>
    <property type="match status" value="1"/>
</dbReference>
<feature type="domain" description="Carrier" evidence="7">
    <location>
        <begin position="1058"/>
        <end position="1133"/>
    </location>
</feature>
<dbReference type="InterPro" id="IPR057737">
    <property type="entry name" value="Condensation_MtbB-like"/>
</dbReference>
<dbReference type="Pfam" id="PF00975">
    <property type="entry name" value="Thioesterase"/>
    <property type="match status" value="1"/>
</dbReference>
<dbReference type="GO" id="GO:0044550">
    <property type="term" value="P:secondary metabolite biosynthetic process"/>
    <property type="evidence" value="ECO:0007669"/>
    <property type="project" value="TreeGrafter"/>
</dbReference>
<evidence type="ECO:0000313" key="9">
    <source>
        <dbReference type="Proteomes" id="UP000049855"/>
    </source>
</evidence>
<dbReference type="Gene3D" id="3.30.300.30">
    <property type="match status" value="2"/>
</dbReference>
<gene>
    <name evidence="8" type="ORF">SpAn4DRAFT_4685</name>
</gene>
<dbReference type="GO" id="GO:0043041">
    <property type="term" value="P:amino acid activation for nonribosomal peptide biosynthetic process"/>
    <property type="evidence" value="ECO:0007669"/>
    <property type="project" value="TreeGrafter"/>
</dbReference>
<dbReference type="InterPro" id="IPR020806">
    <property type="entry name" value="PKS_PP-bd"/>
</dbReference>
<protein>
    <submittedName>
        <fullName evidence="8">Malonyl CoA-acyl carrier protein transacylase</fullName>
        <ecNumber evidence="8">2.3.1.39</ecNumber>
    </submittedName>
</protein>
<reference evidence="9" key="1">
    <citation type="submission" date="2015-03" db="EMBL/GenBank/DDBJ databases">
        <authorList>
            <person name="Nijsse Bart"/>
        </authorList>
    </citation>
    <scope>NUCLEOTIDE SEQUENCE [LARGE SCALE GENOMIC DNA]</scope>
</reference>
<dbReference type="NCBIfam" id="TIGR01733">
    <property type="entry name" value="AA-adenyl-dom"/>
    <property type="match status" value="2"/>
</dbReference>
<organism evidence="8 9">
    <name type="scientific">Sporomusa ovata</name>
    <dbReference type="NCBI Taxonomy" id="2378"/>
    <lineage>
        <taxon>Bacteria</taxon>
        <taxon>Bacillati</taxon>
        <taxon>Bacillota</taxon>
        <taxon>Negativicutes</taxon>
        <taxon>Selenomonadales</taxon>
        <taxon>Sporomusaceae</taxon>
        <taxon>Sporomusa</taxon>
    </lineage>
</organism>
<dbReference type="FunFam" id="3.30.300.30:FF:000015">
    <property type="entry name" value="Nonribosomal peptide synthase SidD"/>
    <property type="match status" value="2"/>
</dbReference>
<keyword evidence="4" id="KW-0596">Phosphopantetheine</keyword>
<dbReference type="PANTHER" id="PTHR45527">
    <property type="entry name" value="NONRIBOSOMAL PEPTIDE SYNTHETASE"/>
    <property type="match status" value="1"/>
</dbReference>
<dbReference type="InterPro" id="IPR044894">
    <property type="entry name" value="TubC_N_sf"/>
</dbReference>
<dbReference type="InterPro" id="IPR029058">
    <property type="entry name" value="AB_hydrolase_fold"/>
</dbReference>
<dbReference type="SUPFAM" id="SSF56801">
    <property type="entry name" value="Acetyl-CoA synthetase-like"/>
    <property type="match status" value="2"/>
</dbReference>
<dbReference type="NCBIfam" id="NF003417">
    <property type="entry name" value="PRK04813.1"/>
    <property type="match status" value="2"/>
</dbReference>
<keyword evidence="8" id="KW-0808">Transferase</keyword>
<evidence type="ECO:0000259" key="7">
    <source>
        <dbReference type="PROSITE" id="PS50075"/>
    </source>
</evidence>
<dbReference type="PROSITE" id="PS00455">
    <property type="entry name" value="AMP_BINDING"/>
    <property type="match status" value="2"/>
</dbReference>
<dbReference type="Pfam" id="PF00550">
    <property type="entry name" value="PP-binding"/>
    <property type="match status" value="2"/>
</dbReference>
<keyword evidence="9" id="KW-1185">Reference proteome</keyword>
<dbReference type="GO" id="GO:0004314">
    <property type="term" value="F:[acyl-carrier-protein] S-malonyltransferase activity"/>
    <property type="evidence" value="ECO:0007669"/>
    <property type="project" value="UniProtKB-EC"/>
</dbReference>
<dbReference type="Gene3D" id="1.10.10.1830">
    <property type="entry name" value="Non-ribosomal peptide synthase, adenylation domain"/>
    <property type="match status" value="1"/>
</dbReference>
<accession>A0A0U1KTE1</accession>
<dbReference type="InterPro" id="IPR025110">
    <property type="entry name" value="AMP-bd_C"/>
</dbReference>
<dbReference type="InterPro" id="IPR001242">
    <property type="entry name" value="Condensation_dom"/>
</dbReference>
<dbReference type="EMBL" id="CTRP01000002">
    <property type="protein sequence ID" value="CQR70173.1"/>
    <property type="molecule type" value="Genomic_DNA"/>
</dbReference>
<dbReference type="SMART" id="SM00823">
    <property type="entry name" value="PKS_PP"/>
    <property type="match status" value="2"/>
</dbReference>
<dbReference type="FunFam" id="3.40.50.12780:FF:000012">
    <property type="entry name" value="Non-ribosomal peptide synthetase"/>
    <property type="match status" value="2"/>
</dbReference>
<dbReference type="FunFam" id="3.30.559.30:FF:000006">
    <property type="entry name" value="Yersiniabactin polyketide/non-ribosomal peptide synthetase"/>
    <property type="match status" value="2"/>
</dbReference>
<dbReference type="SUPFAM" id="SSF47336">
    <property type="entry name" value="ACP-like"/>
    <property type="match status" value="1"/>
</dbReference>
<evidence type="ECO:0000256" key="2">
    <source>
        <dbReference type="ARBA" id="ARBA00004924"/>
    </source>
</evidence>
<comment type="similarity">
    <text evidence="3">Belongs to the ATP-dependent AMP-binding enzyme family.</text>
</comment>
<dbReference type="Proteomes" id="UP000049855">
    <property type="component" value="Unassembled WGS sequence"/>
</dbReference>
<dbReference type="InterPro" id="IPR045851">
    <property type="entry name" value="AMP-bd_C_sf"/>
</dbReference>
<evidence type="ECO:0000256" key="4">
    <source>
        <dbReference type="ARBA" id="ARBA00022450"/>
    </source>
</evidence>
<dbReference type="PANTHER" id="PTHR45527:SF10">
    <property type="entry name" value="PYOCHELIN SYNTHASE PCHF"/>
    <property type="match status" value="1"/>
</dbReference>
<dbReference type="Gene3D" id="3.40.50.980">
    <property type="match status" value="4"/>
</dbReference>
<dbReference type="CDD" id="cd19535">
    <property type="entry name" value="Cyc_NRPS"/>
    <property type="match status" value="2"/>
</dbReference>
<dbReference type="InterPro" id="IPR023213">
    <property type="entry name" value="CAT-like_dom_sf"/>
</dbReference>
<dbReference type="Pfam" id="PF00501">
    <property type="entry name" value="AMP-binding"/>
    <property type="match status" value="2"/>
</dbReference>
<dbReference type="Gene3D" id="2.30.38.10">
    <property type="entry name" value="Luciferase, Domain 3"/>
    <property type="match status" value="2"/>
</dbReference>
<feature type="domain" description="Carrier" evidence="7">
    <location>
        <begin position="2128"/>
        <end position="2204"/>
    </location>
</feature>
<dbReference type="Pfam" id="PF13193">
    <property type="entry name" value="AMP-binding_C"/>
    <property type="match status" value="2"/>
</dbReference>
<evidence type="ECO:0000256" key="5">
    <source>
        <dbReference type="ARBA" id="ARBA00022553"/>
    </source>
</evidence>
<keyword evidence="8" id="KW-0012">Acyltransferase</keyword>
<keyword evidence="5" id="KW-0597">Phosphoprotein</keyword>
<keyword evidence="6" id="KW-0436">Ligase</keyword>
<comment type="cofactor">
    <cofactor evidence="1">
        <name>pantetheine 4'-phosphate</name>
        <dbReference type="ChEBI" id="CHEBI:47942"/>
    </cofactor>
</comment>
<dbReference type="FunFam" id="3.30.559.10:FF:000023">
    <property type="entry name" value="Non-ribosomal peptide synthetase"/>
    <property type="match status" value="2"/>
</dbReference>
<evidence type="ECO:0000256" key="1">
    <source>
        <dbReference type="ARBA" id="ARBA00001957"/>
    </source>
</evidence>
<comment type="pathway">
    <text evidence="2">Siderophore biosynthesis.</text>
</comment>
<dbReference type="PROSITE" id="PS50075">
    <property type="entry name" value="CARRIER"/>
    <property type="match status" value="2"/>
</dbReference>
<dbReference type="FunFam" id="3.40.50.980:FF:000001">
    <property type="entry name" value="Non-ribosomal peptide synthetase"/>
    <property type="match status" value="2"/>
</dbReference>
<evidence type="ECO:0000256" key="6">
    <source>
        <dbReference type="ARBA" id="ARBA00022598"/>
    </source>
</evidence>